<keyword evidence="2" id="KW-1185">Reference proteome</keyword>
<sequence length="149" mass="17107">MFRFEAMWTKEKGCKDVVERAWRLGNATDGMLGIGEKIQCCGELLSAWNKQHFGNVYTQLKKAKHELKRPTEMAPNRLSQEALKQAKLEASQRRSKNFIRGVRGSDGNWKAEAERDAEILAYFQNLFTASSERSNVHFLDNLGGEWQLK</sequence>
<protein>
    <submittedName>
        <fullName evidence="1">Uncharacterized protein</fullName>
    </submittedName>
</protein>
<dbReference type="AlphaFoldDB" id="A0AAD2DVE4"/>
<organism evidence="1 2">
    <name type="scientific">Fraxinus pennsylvanica</name>
    <dbReference type="NCBI Taxonomy" id="56036"/>
    <lineage>
        <taxon>Eukaryota</taxon>
        <taxon>Viridiplantae</taxon>
        <taxon>Streptophyta</taxon>
        <taxon>Embryophyta</taxon>
        <taxon>Tracheophyta</taxon>
        <taxon>Spermatophyta</taxon>
        <taxon>Magnoliopsida</taxon>
        <taxon>eudicotyledons</taxon>
        <taxon>Gunneridae</taxon>
        <taxon>Pentapetalae</taxon>
        <taxon>asterids</taxon>
        <taxon>lamiids</taxon>
        <taxon>Lamiales</taxon>
        <taxon>Oleaceae</taxon>
        <taxon>Oleeae</taxon>
        <taxon>Fraxinus</taxon>
    </lineage>
</organism>
<evidence type="ECO:0000313" key="2">
    <source>
        <dbReference type="Proteomes" id="UP000834106"/>
    </source>
</evidence>
<reference evidence="1" key="1">
    <citation type="submission" date="2023-05" db="EMBL/GenBank/DDBJ databases">
        <authorList>
            <person name="Huff M."/>
        </authorList>
    </citation>
    <scope>NUCLEOTIDE SEQUENCE</scope>
</reference>
<dbReference type="EMBL" id="OU503042">
    <property type="protein sequence ID" value="CAI9764605.1"/>
    <property type="molecule type" value="Genomic_DNA"/>
</dbReference>
<proteinExistence type="predicted"/>
<accession>A0AAD2DVE4</accession>
<evidence type="ECO:0000313" key="1">
    <source>
        <dbReference type="EMBL" id="CAI9764605.1"/>
    </source>
</evidence>
<gene>
    <name evidence="1" type="ORF">FPE_LOCUS12035</name>
</gene>
<name>A0AAD2DVE4_9LAMI</name>
<dbReference type="Proteomes" id="UP000834106">
    <property type="component" value="Chromosome 7"/>
</dbReference>